<feature type="domain" description="C5a peptidase/Subtilisin-like protease SBT2-like Fn3-like" evidence="11">
    <location>
        <begin position="604"/>
        <end position="723"/>
    </location>
</feature>
<dbReference type="PROSITE" id="PS00138">
    <property type="entry name" value="SUBTILASE_SER"/>
    <property type="match status" value="1"/>
</dbReference>
<dbReference type="SUPFAM" id="SSF52743">
    <property type="entry name" value="Subtilisin-like"/>
    <property type="match status" value="1"/>
</dbReference>
<evidence type="ECO:0008006" key="15">
    <source>
        <dbReference type="Google" id="ProtNLM"/>
    </source>
</evidence>
<dbReference type="AlphaFoldDB" id="J3P6F0"/>
<reference evidence="14" key="1">
    <citation type="submission" date="2010-07" db="EMBL/GenBank/DDBJ databases">
        <title>The genome sequence of Gaeumannomyces graminis var. tritici strain R3-111a-1.</title>
        <authorList>
            <consortium name="The Broad Institute Genome Sequencing Platform"/>
            <person name="Ma L.-J."/>
            <person name="Dead R."/>
            <person name="Young S."/>
            <person name="Zeng Q."/>
            <person name="Koehrsen M."/>
            <person name="Alvarado L."/>
            <person name="Berlin A."/>
            <person name="Chapman S.B."/>
            <person name="Chen Z."/>
            <person name="Freedman E."/>
            <person name="Gellesch M."/>
            <person name="Goldberg J."/>
            <person name="Griggs A."/>
            <person name="Gujja S."/>
            <person name="Heilman E.R."/>
            <person name="Heiman D."/>
            <person name="Hepburn T."/>
            <person name="Howarth C."/>
            <person name="Jen D."/>
            <person name="Larson L."/>
            <person name="Mehta T."/>
            <person name="Neiman D."/>
            <person name="Pearson M."/>
            <person name="Roberts A."/>
            <person name="Saif S."/>
            <person name="Shea T."/>
            <person name="Shenoy N."/>
            <person name="Sisk P."/>
            <person name="Stolte C."/>
            <person name="Sykes S."/>
            <person name="Walk T."/>
            <person name="White J."/>
            <person name="Yandava C."/>
            <person name="Haas B."/>
            <person name="Nusbaum C."/>
            <person name="Birren B."/>
        </authorList>
    </citation>
    <scope>NUCLEOTIDE SEQUENCE [LARGE SCALE GENOMIC DNA]</scope>
    <source>
        <strain evidence="14">R3-111a-1</strain>
    </source>
</reference>
<dbReference type="PROSITE" id="PS00136">
    <property type="entry name" value="SUBTILASE_ASP"/>
    <property type="match status" value="1"/>
</dbReference>
<evidence type="ECO:0000256" key="4">
    <source>
        <dbReference type="ARBA" id="ARBA00022801"/>
    </source>
</evidence>
<dbReference type="InterPro" id="IPR023828">
    <property type="entry name" value="Peptidase_S8_Ser-AS"/>
</dbReference>
<dbReference type="EnsemblFungi" id="EJT72224">
    <property type="protein sequence ID" value="EJT72224"/>
    <property type="gene ID" value="GGTG_09090"/>
</dbReference>
<dbReference type="OrthoDB" id="10256524at2759"/>
<dbReference type="Pfam" id="PF06280">
    <property type="entry name" value="fn3_5"/>
    <property type="match status" value="1"/>
</dbReference>
<dbReference type="InterPro" id="IPR034187">
    <property type="entry name" value="Peptidases_S8_5"/>
</dbReference>
<sequence>MRVTGFVPALLALSGLASARSFRRDVDGAAGNETAITAKKFIVELDQGSDKDGVIRDIESRPGCRVTKVFDSAVFKGISVETDSLNTDSLQALAAVVRAWHATRIELPPVVEGRSFSDDAAAPDYFIHDMTGVDRLHKQGIFGKGAKVAVVDTGVDYNHRNLGGCFGEGCKVARGYDFVGDNTNWPFPGNAKIPDADPMDQQGHGTHVAGIIAGKSDNLQGVAPEATLHAYKIFANGGTDEETIIEAFLKAYEDGVDVISASVGSAGGWAETAWGEVSRRIVDEGIVVVIAAGNDGNLGPWQMSSGASSPDVVSVASIDSTMARGRPWAATFNLDGHSNRTVLGYRADFRLFPSTVVGVPIVPITLNSSVENDACQPFPESLNLTGVIPLIRLGGCQDSVKEGHANQRGAKHILMYMEDGKIASFSTVGWSQSDKAMITNTAGKAIIDTILAGGNVTADFSLDASNGYVGMYSATGGKPSQFTSWGPTYDMSLKPDIAAPGGNILSTYPGNRFAEASGTSMATPYISGIAALYIGKFGGRSVHGRGFARALQARIMNSGRSVEYTDANNKNFGFFAPPLQVGTGLIDAVAVLNYTTSMTAPKFALNDTRHFSRYHSVDITNNGPAEVEYRFAVQDAAGFETQWVEATDAQFAPRIKDIDELVPIRLRPEVSLPQGRFVVAPGQTKRAQFNFQPLEGLNEARLPVYSGKVLISGSNGDELSVPYAGVAADLKRNIPDMYYTQNNYPRIVSGLTNAPLANRSAWTFNTSLASQDFPKMRAILRYGTRELRWDLFEPDFKEREWSYPPVAGQAKFVGSATSFDYRTSPPGNVIDPDQVDVNNTWAFPVHNLPRDVPFQGIWLGKLADGSRIRPGRYAMRIAALLPFGNPRASDNWHVWTTPIIEVV</sequence>
<dbReference type="STRING" id="644352.J3P6F0"/>
<dbReference type="GeneID" id="20349548"/>
<dbReference type="CDD" id="cd02124">
    <property type="entry name" value="PA_PoS1_like"/>
    <property type="match status" value="1"/>
</dbReference>
<feature type="active site" description="Charge relay system" evidence="6 7">
    <location>
        <position position="520"/>
    </location>
</feature>
<protein>
    <recommendedName>
        <fullName evidence="15">Minor extracellular protease vpr</fullName>
    </recommendedName>
</protein>
<dbReference type="GO" id="GO:0016020">
    <property type="term" value="C:membrane"/>
    <property type="evidence" value="ECO:0007669"/>
    <property type="project" value="InterPro"/>
</dbReference>
<dbReference type="PANTHER" id="PTHR43806:SF66">
    <property type="entry name" value="SERIN ENDOPEPTIDASE"/>
    <property type="match status" value="1"/>
</dbReference>
<dbReference type="RefSeq" id="XP_009225198.1">
    <property type="nucleotide sequence ID" value="XM_009226934.1"/>
</dbReference>
<evidence type="ECO:0000256" key="6">
    <source>
        <dbReference type="PIRSR" id="PIRSR615500-1"/>
    </source>
</evidence>
<accession>J3P6F0</accession>
<feature type="active site" description="Charge relay system" evidence="6 7">
    <location>
        <position position="152"/>
    </location>
</feature>
<evidence type="ECO:0000256" key="2">
    <source>
        <dbReference type="ARBA" id="ARBA00022670"/>
    </source>
</evidence>
<evidence type="ECO:0000313" key="12">
    <source>
        <dbReference type="EMBL" id="EJT72224.1"/>
    </source>
</evidence>
<comment type="similarity">
    <text evidence="1 7 8">Belongs to the peptidase S8 family.</text>
</comment>
<keyword evidence="4 7" id="KW-0378">Hydrolase</keyword>
<evidence type="ECO:0000313" key="14">
    <source>
        <dbReference type="Proteomes" id="UP000006039"/>
    </source>
</evidence>
<evidence type="ECO:0000256" key="8">
    <source>
        <dbReference type="RuleBase" id="RU003355"/>
    </source>
</evidence>
<keyword evidence="2 7" id="KW-0645">Protease</keyword>
<evidence type="ECO:0000256" key="7">
    <source>
        <dbReference type="PROSITE-ProRule" id="PRU01240"/>
    </source>
</evidence>
<dbReference type="InterPro" id="IPR000209">
    <property type="entry name" value="Peptidase_S8/S53_dom"/>
</dbReference>
<dbReference type="HOGENOM" id="CLU_003559_2_1_1"/>
<evidence type="ECO:0000256" key="1">
    <source>
        <dbReference type="ARBA" id="ARBA00011073"/>
    </source>
</evidence>
<dbReference type="PANTHER" id="PTHR43806">
    <property type="entry name" value="PEPTIDASE S8"/>
    <property type="match status" value="1"/>
</dbReference>
<keyword evidence="3 9" id="KW-0732">Signal</keyword>
<evidence type="ECO:0000259" key="10">
    <source>
        <dbReference type="Pfam" id="PF00082"/>
    </source>
</evidence>
<reference evidence="12" key="3">
    <citation type="submission" date="2010-09" db="EMBL/GenBank/DDBJ databases">
        <title>Annotation of Gaeumannomyces graminis var. tritici R3-111a-1.</title>
        <authorList>
            <consortium name="The Broad Institute Genome Sequencing Platform"/>
            <person name="Ma L.-J."/>
            <person name="Dead R."/>
            <person name="Young S.K."/>
            <person name="Zeng Q."/>
            <person name="Gargeya S."/>
            <person name="Fitzgerald M."/>
            <person name="Haas B."/>
            <person name="Abouelleil A."/>
            <person name="Alvarado L."/>
            <person name="Arachchi H.M."/>
            <person name="Berlin A."/>
            <person name="Brown A."/>
            <person name="Chapman S.B."/>
            <person name="Chen Z."/>
            <person name="Dunbar C."/>
            <person name="Freedman E."/>
            <person name="Gearin G."/>
            <person name="Gellesch M."/>
            <person name="Goldberg J."/>
            <person name="Griggs A."/>
            <person name="Gujja S."/>
            <person name="Heiman D."/>
            <person name="Howarth C."/>
            <person name="Larson L."/>
            <person name="Lui A."/>
            <person name="MacDonald P.J.P."/>
            <person name="Mehta T."/>
            <person name="Montmayeur A."/>
            <person name="Murphy C."/>
            <person name="Neiman D."/>
            <person name="Pearson M."/>
            <person name="Priest M."/>
            <person name="Roberts A."/>
            <person name="Saif S."/>
            <person name="Shea T."/>
            <person name="Shenoy N."/>
            <person name="Sisk P."/>
            <person name="Stolte C."/>
            <person name="Sykes S."/>
            <person name="Yandava C."/>
            <person name="Wortman J."/>
            <person name="Nusbaum C."/>
            <person name="Birren B."/>
        </authorList>
    </citation>
    <scope>NUCLEOTIDE SEQUENCE</scope>
    <source>
        <strain evidence="12">R3-111a-1</strain>
    </source>
</reference>
<evidence type="ECO:0000313" key="13">
    <source>
        <dbReference type="EnsemblFungi" id="EJT72224"/>
    </source>
</evidence>
<dbReference type="eggNOG" id="KOG4266">
    <property type="taxonomic scope" value="Eukaryota"/>
</dbReference>
<dbReference type="InterPro" id="IPR050131">
    <property type="entry name" value="Peptidase_S8_subtilisin-like"/>
</dbReference>
<dbReference type="VEuPathDB" id="FungiDB:GGTG_09090"/>
<dbReference type="InterPro" id="IPR023827">
    <property type="entry name" value="Peptidase_S8_Asp-AS"/>
</dbReference>
<reference evidence="12" key="2">
    <citation type="submission" date="2010-07" db="EMBL/GenBank/DDBJ databases">
        <authorList>
            <consortium name="The Broad Institute Genome Sequencing Platform"/>
            <consortium name="Broad Institute Genome Sequencing Center for Infectious Disease"/>
            <person name="Ma L.-J."/>
            <person name="Dead R."/>
            <person name="Young S."/>
            <person name="Zeng Q."/>
            <person name="Koehrsen M."/>
            <person name="Alvarado L."/>
            <person name="Berlin A."/>
            <person name="Chapman S.B."/>
            <person name="Chen Z."/>
            <person name="Freedman E."/>
            <person name="Gellesch M."/>
            <person name="Goldberg J."/>
            <person name="Griggs A."/>
            <person name="Gujja S."/>
            <person name="Heilman E.R."/>
            <person name="Heiman D."/>
            <person name="Hepburn T."/>
            <person name="Howarth C."/>
            <person name="Jen D."/>
            <person name="Larson L."/>
            <person name="Mehta T."/>
            <person name="Neiman D."/>
            <person name="Pearson M."/>
            <person name="Roberts A."/>
            <person name="Saif S."/>
            <person name="Shea T."/>
            <person name="Shenoy N."/>
            <person name="Sisk P."/>
            <person name="Stolte C."/>
            <person name="Sykes S."/>
            <person name="Walk T."/>
            <person name="White J."/>
            <person name="Yandava C."/>
            <person name="Haas B."/>
            <person name="Nusbaum C."/>
            <person name="Birren B."/>
        </authorList>
    </citation>
    <scope>NUCLEOTIDE SEQUENCE</scope>
    <source>
        <strain evidence="12">R3-111a-1</strain>
    </source>
</reference>
<feature type="chain" id="PRO_5015095025" description="Minor extracellular protease vpr" evidence="9">
    <location>
        <begin position="20"/>
        <end position="903"/>
    </location>
</feature>
<dbReference type="PROSITE" id="PS00137">
    <property type="entry name" value="SUBTILASE_HIS"/>
    <property type="match status" value="1"/>
</dbReference>
<evidence type="ECO:0000256" key="3">
    <source>
        <dbReference type="ARBA" id="ARBA00022729"/>
    </source>
</evidence>
<dbReference type="CDD" id="cd07489">
    <property type="entry name" value="Peptidases_S8_5"/>
    <property type="match status" value="1"/>
</dbReference>
<feature type="domain" description="Peptidase S8/S53" evidence="10">
    <location>
        <begin position="143"/>
        <end position="562"/>
    </location>
</feature>
<dbReference type="PROSITE" id="PS51892">
    <property type="entry name" value="SUBTILASE"/>
    <property type="match status" value="1"/>
</dbReference>
<evidence type="ECO:0000259" key="11">
    <source>
        <dbReference type="Pfam" id="PF06280"/>
    </source>
</evidence>
<proteinExistence type="inferred from homology"/>
<dbReference type="GO" id="GO:0004252">
    <property type="term" value="F:serine-type endopeptidase activity"/>
    <property type="evidence" value="ECO:0007669"/>
    <property type="project" value="UniProtKB-UniRule"/>
</dbReference>
<dbReference type="EMBL" id="GL385399">
    <property type="protein sequence ID" value="EJT72224.1"/>
    <property type="molecule type" value="Genomic_DNA"/>
</dbReference>
<keyword evidence="5 7" id="KW-0720">Serine protease</keyword>
<gene>
    <name evidence="13" type="primary">20349548</name>
    <name evidence="12" type="ORF">GGTG_09090</name>
</gene>
<keyword evidence="14" id="KW-1185">Reference proteome</keyword>
<reference evidence="13" key="5">
    <citation type="submission" date="2018-04" db="UniProtKB">
        <authorList>
            <consortium name="EnsemblFungi"/>
        </authorList>
    </citation>
    <scope>IDENTIFICATION</scope>
    <source>
        <strain evidence="13">R3-111a-1</strain>
    </source>
</reference>
<organism evidence="12">
    <name type="scientific">Gaeumannomyces tritici (strain R3-111a-1)</name>
    <name type="common">Wheat and barley take-all root rot fungus</name>
    <name type="synonym">Gaeumannomyces graminis var. tritici</name>
    <dbReference type="NCBI Taxonomy" id="644352"/>
    <lineage>
        <taxon>Eukaryota</taxon>
        <taxon>Fungi</taxon>
        <taxon>Dikarya</taxon>
        <taxon>Ascomycota</taxon>
        <taxon>Pezizomycotina</taxon>
        <taxon>Sordariomycetes</taxon>
        <taxon>Sordariomycetidae</taxon>
        <taxon>Magnaporthales</taxon>
        <taxon>Magnaporthaceae</taxon>
        <taxon>Gaeumannomyces</taxon>
    </lineage>
</organism>
<feature type="signal peptide" evidence="9">
    <location>
        <begin position="1"/>
        <end position="19"/>
    </location>
</feature>
<dbReference type="Pfam" id="PF00082">
    <property type="entry name" value="Peptidase_S8"/>
    <property type="match status" value="1"/>
</dbReference>
<dbReference type="Proteomes" id="UP000006039">
    <property type="component" value="Unassembled WGS sequence"/>
</dbReference>
<dbReference type="InterPro" id="IPR036852">
    <property type="entry name" value="Peptidase_S8/S53_dom_sf"/>
</dbReference>
<dbReference type="GO" id="GO:0006508">
    <property type="term" value="P:proteolysis"/>
    <property type="evidence" value="ECO:0007669"/>
    <property type="project" value="UniProtKB-KW"/>
</dbReference>
<name>J3P6F0_GAET3</name>
<evidence type="ECO:0000256" key="9">
    <source>
        <dbReference type="SAM" id="SignalP"/>
    </source>
</evidence>
<dbReference type="PRINTS" id="PR00723">
    <property type="entry name" value="SUBTILISIN"/>
</dbReference>
<dbReference type="Gene3D" id="3.40.50.200">
    <property type="entry name" value="Peptidase S8/S53 domain"/>
    <property type="match status" value="2"/>
</dbReference>
<dbReference type="InterPro" id="IPR010435">
    <property type="entry name" value="C5a/SBT2-like_Fn3"/>
</dbReference>
<dbReference type="InterPro" id="IPR022398">
    <property type="entry name" value="Peptidase_S8_His-AS"/>
</dbReference>
<dbReference type="InterPro" id="IPR015500">
    <property type="entry name" value="Peptidase_S8_subtilisin-rel"/>
</dbReference>
<feature type="active site" description="Charge relay system" evidence="6 7">
    <location>
        <position position="204"/>
    </location>
</feature>
<evidence type="ECO:0000256" key="5">
    <source>
        <dbReference type="ARBA" id="ARBA00022825"/>
    </source>
</evidence>
<reference evidence="13" key="4">
    <citation type="journal article" date="2015" name="G3 (Bethesda)">
        <title>Genome sequences of three phytopathogenic species of the Magnaporthaceae family of fungi.</title>
        <authorList>
            <person name="Okagaki L.H."/>
            <person name="Nunes C.C."/>
            <person name="Sailsbery J."/>
            <person name="Clay B."/>
            <person name="Brown D."/>
            <person name="John T."/>
            <person name="Oh Y."/>
            <person name="Young N."/>
            <person name="Fitzgerald M."/>
            <person name="Haas B.J."/>
            <person name="Zeng Q."/>
            <person name="Young S."/>
            <person name="Adiconis X."/>
            <person name="Fan L."/>
            <person name="Levin J.Z."/>
            <person name="Mitchell T.K."/>
            <person name="Okubara P.A."/>
            <person name="Farman M.L."/>
            <person name="Kohn L.M."/>
            <person name="Birren B."/>
            <person name="Ma L.-J."/>
            <person name="Dean R.A."/>
        </authorList>
    </citation>
    <scope>NUCLEOTIDE SEQUENCE</scope>
    <source>
        <strain evidence="13">R3-111a-1</strain>
    </source>
</reference>